<dbReference type="InterPro" id="IPR003615">
    <property type="entry name" value="HNH_nuc"/>
</dbReference>
<dbReference type="Proteomes" id="UP000327118">
    <property type="component" value="Unassembled WGS sequence"/>
</dbReference>
<evidence type="ECO:0000259" key="2">
    <source>
        <dbReference type="Pfam" id="PF13391"/>
    </source>
</evidence>
<feature type="compositionally biased region" description="Basic and acidic residues" evidence="1">
    <location>
        <begin position="116"/>
        <end position="126"/>
    </location>
</feature>
<feature type="compositionally biased region" description="Acidic residues" evidence="1">
    <location>
        <begin position="320"/>
        <end position="330"/>
    </location>
</feature>
<keyword evidence="4" id="KW-1185">Reference proteome</keyword>
<evidence type="ECO:0000313" key="4">
    <source>
        <dbReference type="Proteomes" id="UP000327118"/>
    </source>
</evidence>
<sequence>MASEKRTIDITAESTPVAAIELIEIERAELITKLSAVVPYVDSVTWAILWLADIEQLKSLASLPVGTIASTLNSPNPYIRLLLSWAGRARSMEDPEKNELPPSPPVSTIPQKRKAQSKEPIPRRSEKIRNRCIERDEYCAVTKKDEPVEVAHIYPFSMMGRPRTEQSTFWLVLSNFWQPERIEQWKKVVLGPEGTEVLENMLCLSADCHSLWDMARFALQPMELSEDKKVLKARFFWLPVAKYLKNIAITTRPSLPSDLKHIGRQTKLFNCETSTQICSGDIITMQTADPETHPLPSLELLGMQWVLTRVLGMSGAADIEPEEWDSDSEDSLAPGFSDRFAPYAPADTIIPDRSRPLRRNNKFSNENQPLSRSSTSRSPSKAAAMAPLEPPTERQASHP</sequence>
<evidence type="ECO:0000313" key="3">
    <source>
        <dbReference type="EMBL" id="KAE8355419.1"/>
    </source>
</evidence>
<feature type="domain" description="HNH nuclease" evidence="2">
    <location>
        <begin position="139"/>
        <end position="219"/>
    </location>
</feature>
<name>A0A5N6ZF50_9EURO</name>
<accession>A0A5N6ZF50</accession>
<evidence type="ECO:0000256" key="1">
    <source>
        <dbReference type="SAM" id="MobiDB-lite"/>
    </source>
</evidence>
<dbReference type="EMBL" id="ML739052">
    <property type="protein sequence ID" value="KAE8355419.1"/>
    <property type="molecule type" value="Genomic_DNA"/>
</dbReference>
<feature type="region of interest" description="Disordered" evidence="1">
    <location>
        <begin position="320"/>
        <end position="399"/>
    </location>
</feature>
<reference evidence="4" key="1">
    <citation type="submission" date="2019-04" db="EMBL/GenBank/DDBJ databases">
        <title>Friends and foes A comparative genomics studyof 23 Aspergillus species from section Flavi.</title>
        <authorList>
            <consortium name="DOE Joint Genome Institute"/>
            <person name="Kjaerbolling I."/>
            <person name="Vesth T."/>
            <person name="Frisvad J.C."/>
            <person name="Nybo J.L."/>
            <person name="Theobald S."/>
            <person name="Kildgaard S."/>
            <person name="Isbrandt T."/>
            <person name="Kuo A."/>
            <person name="Sato A."/>
            <person name="Lyhne E.K."/>
            <person name="Kogle M.E."/>
            <person name="Wiebenga A."/>
            <person name="Kun R.S."/>
            <person name="Lubbers R.J."/>
            <person name="Makela M.R."/>
            <person name="Barry K."/>
            <person name="Chovatia M."/>
            <person name="Clum A."/>
            <person name="Daum C."/>
            <person name="Haridas S."/>
            <person name="He G."/>
            <person name="LaButti K."/>
            <person name="Lipzen A."/>
            <person name="Mondo S."/>
            <person name="Riley R."/>
            <person name="Salamov A."/>
            <person name="Simmons B.A."/>
            <person name="Magnuson J.K."/>
            <person name="Henrissat B."/>
            <person name="Mortensen U.H."/>
            <person name="Larsen T.O."/>
            <person name="Devries R.P."/>
            <person name="Grigoriev I.V."/>
            <person name="Machida M."/>
            <person name="Baker S.E."/>
            <person name="Andersen M.R."/>
        </authorList>
    </citation>
    <scope>NUCLEOTIDE SEQUENCE [LARGE SCALE GENOMIC DNA]</scope>
    <source>
        <strain evidence="4">CBS 553.77</strain>
    </source>
</reference>
<gene>
    <name evidence="3" type="ORF">BDV28DRAFT_128839</name>
</gene>
<dbReference type="AlphaFoldDB" id="A0A5N6ZF50"/>
<proteinExistence type="predicted"/>
<dbReference type="Pfam" id="PF13391">
    <property type="entry name" value="HNH_2"/>
    <property type="match status" value="1"/>
</dbReference>
<feature type="region of interest" description="Disordered" evidence="1">
    <location>
        <begin position="93"/>
        <end position="126"/>
    </location>
</feature>
<organism evidence="3 4">
    <name type="scientific">Aspergillus coremiiformis</name>
    <dbReference type="NCBI Taxonomy" id="138285"/>
    <lineage>
        <taxon>Eukaryota</taxon>
        <taxon>Fungi</taxon>
        <taxon>Dikarya</taxon>
        <taxon>Ascomycota</taxon>
        <taxon>Pezizomycotina</taxon>
        <taxon>Eurotiomycetes</taxon>
        <taxon>Eurotiomycetidae</taxon>
        <taxon>Eurotiales</taxon>
        <taxon>Aspergillaceae</taxon>
        <taxon>Aspergillus</taxon>
        <taxon>Aspergillus subgen. Circumdati</taxon>
    </lineage>
</organism>
<protein>
    <recommendedName>
        <fullName evidence="2">HNH nuclease domain-containing protein</fullName>
    </recommendedName>
</protein>
<feature type="compositionally biased region" description="Low complexity" evidence="1">
    <location>
        <begin position="371"/>
        <end position="380"/>
    </location>
</feature>
<dbReference type="OrthoDB" id="5416097at2759"/>